<proteinExistence type="predicted"/>
<keyword evidence="4" id="KW-0560">Oxidoreductase</keyword>
<feature type="transmembrane region" description="Helical" evidence="7">
    <location>
        <begin position="78"/>
        <end position="99"/>
    </location>
</feature>
<keyword evidence="6 7" id="KW-0472">Membrane</keyword>
<feature type="transmembrane region" description="Helical" evidence="7">
    <location>
        <begin position="140"/>
        <end position="164"/>
    </location>
</feature>
<dbReference type="InterPro" id="IPR051689">
    <property type="entry name" value="Sterol_desaturase/TMEM195"/>
</dbReference>
<dbReference type="GO" id="GO:0006643">
    <property type="term" value="P:membrane lipid metabolic process"/>
    <property type="evidence" value="ECO:0007669"/>
    <property type="project" value="TreeGrafter"/>
</dbReference>
<organism evidence="9 10">
    <name type="scientific">Idiomarina tyrosinivorans</name>
    <dbReference type="NCBI Taxonomy" id="1445662"/>
    <lineage>
        <taxon>Bacteria</taxon>
        <taxon>Pseudomonadati</taxon>
        <taxon>Pseudomonadota</taxon>
        <taxon>Gammaproteobacteria</taxon>
        <taxon>Alteromonadales</taxon>
        <taxon>Idiomarinaceae</taxon>
        <taxon>Idiomarina</taxon>
    </lineage>
</organism>
<evidence type="ECO:0000259" key="8">
    <source>
        <dbReference type="Pfam" id="PF04116"/>
    </source>
</evidence>
<evidence type="ECO:0000256" key="4">
    <source>
        <dbReference type="ARBA" id="ARBA00023002"/>
    </source>
</evidence>
<gene>
    <name evidence="9" type="ORF">CWI84_06205</name>
</gene>
<sequence length="284" mass="31965">MSDSLWRFSIFVGITALMLILQWLAPKRQPRISTRKRWQANIGILLVDIVALRLVAPAGLAAVALAADEWQWGLFNNVTLPAWSVWLLGLIALDIGLYWQHRLFHRIPLLWRMHRVHHADKDFDVSTGVRFHPLEIVLSLGWKAVMVLALGVPASVILVFEILLNACSMFNHANYALPARLEALVRKLLITQELHRIHHSSKITETNSNYGFSVSWWDHLFASFTATAEKGSDGVDIGLTNINREQDHASLWGLLTMPFRQFPQGSVASPQAGERSQPTQSSKG</sequence>
<protein>
    <submittedName>
        <fullName evidence="9">Sterol desaturase</fullName>
    </submittedName>
</protein>
<dbReference type="Pfam" id="PF04116">
    <property type="entry name" value="FA_hydroxylase"/>
    <property type="match status" value="1"/>
</dbReference>
<evidence type="ECO:0000256" key="1">
    <source>
        <dbReference type="ARBA" id="ARBA00004127"/>
    </source>
</evidence>
<dbReference type="RefSeq" id="WP_126841719.1">
    <property type="nucleotide sequence ID" value="NZ_PIQH01000005.1"/>
</dbReference>
<feature type="domain" description="Fatty acid hydroxylase" evidence="8">
    <location>
        <begin position="86"/>
        <end position="222"/>
    </location>
</feature>
<dbReference type="PANTHER" id="PTHR21624">
    <property type="entry name" value="STEROL DESATURASE-RELATED PROTEIN"/>
    <property type="match status" value="1"/>
</dbReference>
<evidence type="ECO:0000313" key="10">
    <source>
        <dbReference type="Proteomes" id="UP000287996"/>
    </source>
</evidence>
<evidence type="ECO:0000256" key="6">
    <source>
        <dbReference type="ARBA" id="ARBA00023136"/>
    </source>
</evidence>
<evidence type="ECO:0000313" key="9">
    <source>
        <dbReference type="EMBL" id="RUO80221.1"/>
    </source>
</evidence>
<comment type="subcellular location">
    <subcellularLocation>
        <location evidence="1">Endomembrane system</location>
        <topology evidence="1">Multi-pass membrane protein</topology>
    </subcellularLocation>
</comment>
<dbReference type="GO" id="GO:0012505">
    <property type="term" value="C:endomembrane system"/>
    <property type="evidence" value="ECO:0007669"/>
    <property type="project" value="UniProtKB-SubCell"/>
</dbReference>
<evidence type="ECO:0000256" key="3">
    <source>
        <dbReference type="ARBA" id="ARBA00022989"/>
    </source>
</evidence>
<dbReference type="GO" id="GO:0008610">
    <property type="term" value="P:lipid biosynthetic process"/>
    <property type="evidence" value="ECO:0007669"/>
    <property type="project" value="InterPro"/>
</dbReference>
<dbReference type="GO" id="GO:0050479">
    <property type="term" value="F:glyceryl-ether monooxygenase activity"/>
    <property type="evidence" value="ECO:0007669"/>
    <property type="project" value="TreeGrafter"/>
</dbReference>
<comment type="caution">
    <text evidence="9">The sequence shown here is derived from an EMBL/GenBank/DDBJ whole genome shotgun (WGS) entry which is preliminary data.</text>
</comment>
<dbReference type="OrthoDB" id="9770329at2"/>
<evidence type="ECO:0000256" key="5">
    <source>
        <dbReference type="ARBA" id="ARBA00023098"/>
    </source>
</evidence>
<dbReference type="GO" id="GO:0016020">
    <property type="term" value="C:membrane"/>
    <property type="evidence" value="ECO:0007669"/>
    <property type="project" value="GOC"/>
</dbReference>
<dbReference type="PANTHER" id="PTHR21624:SF1">
    <property type="entry name" value="ALKYLGLYCEROL MONOOXYGENASE"/>
    <property type="match status" value="1"/>
</dbReference>
<dbReference type="EMBL" id="PIQH01000005">
    <property type="protein sequence ID" value="RUO80221.1"/>
    <property type="molecule type" value="Genomic_DNA"/>
</dbReference>
<keyword evidence="3 7" id="KW-1133">Transmembrane helix</keyword>
<evidence type="ECO:0000256" key="7">
    <source>
        <dbReference type="SAM" id="Phobius"/>
    </source>
</evidence>
<accession>A0A432ZQW3</accession>
<dbReference type="Proteomes" id="UP000287996">
    <property type="component" value="Unassembled WGS sequence"/>
</dbReference>
<feature type="transmembrane region" description="Helical" evidence="7">
    <location>
        <begin position="45"/>
        <end position="66"/>
    </location>
</feature>
<reference evidence="9 10" key="1">
    <citation type="journal article" date="2011" name="Front. Microbiol.">
        <title>Genomic signatures of strain selection and enhancement in Bacillus atrophaeus var. globigii, a historical biowarfare simulant.</title>
        <authorList>
            <person name="Gibbons H.S."/>
            <person name="Broomall S.M."/>
            <person name="McNew L.A."/>
            <person name="Daligault H."/>
            <person name="Chapman C."/>
            <person name="Bruce D."/>
            <person name="Karavis M."/>
            <person name="Krepps M."/>
            <person name="McGregor P.A."/>
            <person name="Hong C."/>
            <person name="Park K.H."/>
            <person name="Akmal A."/>
            <person name="Feldman A."/>
            <person name="Lin J.S."/>
            <person name="Chang W.E."/>
            <person name="Higgs B.W."/>
            <person name="Demirev P."/>
            <person name="Lindquist J."/>
            <person name="Liem A."/>
            <person name="Fochler E."/>
            <person name="Read T.D."/>
            <person name="Tapia R."/>
            <person name="Johnson S."/>
            <person name="Bishop-Lilly K.A."/>
            <person name="Detter C."/>
            <person name="Han C."/>
            <person name="Sozhamannan S."/>
            <person name="Rosenzweig C.N."/>
            <person name="Skowronski E.W."/>
        </authorList>
    </citation>
    <scope>NUCLEOTIDE SEQUENCE [LARGE SCALE GENOMIC DNA]</scope>
    <source>
        <strain evidence="9 10">CC-PW-9</strain>
    </source>
</reference>
<dbReference type="GO" id="GO:0005506">
    <property type="term" value="F:iron ion binding"/>
    <property type="evidence" value="ECO:0007669"/>
    <property type="project" value="InterPro"/>
</dbReference>
<dbReference type="InterPro" id="IPR006694">
    <property type="entry name" value="Fatty_acid_hydroxylase"/>
</dbReference>
<keyword evidence="10" id="KW-1185">Reference proteome</keyword>
<name>A0A432ZQW3_9GAMM</name>
<feature type="transmembrane region" description="Helical" evidence="7">
    <location>
        <begin position="6"/>
        <end position="25"/>
    </location>
</feature>
<dbReference type="AlphaFoldDB" id="A0A432ZQW3"/>
<evidence type="ECO:0000256" key="2">
    <source>
        <dbReference type="ARBA" id="ARBA00022692"/>
    </source>
</evidence>
<keyword evidence="5" id="KW-0443">Lipid metabolism</keyword>
<keyword evidence="2 7" id="KW-0812">Transmembrane</keyword>